<keyword evidence="2" id="KW-1185">Reference proteome</keyword>
<dbReference type="EMBL" id="CP012109">
    <property type="protein sequence ID" value="AKQ64744.1"/>
    <property type="molecule type" value="Genomic_DNA"/>
</dbReference>
<organism evidence="1 2">
    <name type="scientific">Pseudomyxococcus hansupus</name>
    <dbReference type="NCBI Taxonomy" id="1297742"/>
    <lineage>
        <taxon>Bacteria</taxon>
        <taxon>Pseudomonadati</taxon>
        <taxon>Myxococcota</taxon>
        <taxon>Myxococcia</taxon>
        <taxon>Myxococcales</taxon>
        <taxon>Cystobacterineae</taxon>
        <taxon>Myxococcaceae</taxon>
        <taxon>Pseudomyxococcus</taxon>
    </lineage>
</organism>
<gene>
    <name evidence="1" type="ORF">A176_001656</name>
</gene>
<sequence>MTTDPVLVNALRGLTGDSSIQFNWNAAGDCTSVLVEESSTFAPKGP</sequence>
<evidence type="ECO:0000313" key="1">
    <source>
        <dbReference type="EMBL" id="AKQ64744.1"/>
    </source>
</evidence>
<dbReference type="Proteomes" id="UP000009026">
    <property type="component" value="Chromosome"/>
</dbReference>
<dbReference type="PATRIC" id="fig|1297742.4.peg.1677"/>
<reference evidence="1 2" key="1">
    <citation type="journal article" date="2016" name="PLoS ONE">
        <title>Complete Genome Sequence and Comparative Genomics of a Novel Myxobacterium Myxococcus hansupus.</title>
        <authorList>
            <person name="Sharma G."/>
            <person name="Narwani T."/>
            <person name="Subramanian S."/>
        </authorList>
    </citation>
    <scope>NUCLEOTIDE SEQUENCE [LARGE SCALE GENOMIC DNA]</scope>
    <source>
        <strain evidence="2">mixupus</strain>
    </source>
</reference>
<name>A0A0H4WPP5_9BACT</name>
<evidence type="ECO:0000313" key="2">
    <source>
        <dbReference type="Proteomes" id="UP000009026"/>
    </source>
</evidence>
<dbReference type="KEGG" id="mym:A176_001656"/>
<protein>
    <submittedName>
        <fullName evidence="1">Uncharacterized protein</fullName>
    </submittedName>
</protein>
<accession>A0A0H4WPP5</accession>
<proteinExistence type="predicted"/>
<dbReference type="STRING" id="1297742.A176_001656"/>
<dbReference type="AlphaFoldDB" id="A0A0H4WPP5"/>